<protein>
    <recommendedName>
        <fullName evidence="6 7">Small ribosomal subunit protein bS18c</fullName>
    </recommendedName>
</protein>
<feature type="compositionally biased region" description="Basic and acidic residues" evidence="9">
    <location>
        <begin position="157"/>
        <end position="172"/>
    </location>
</feature>
<dbReference type="NCBIfam" id="TIGR00165">
    <property type="entry name" value="S18"/>
    <property type="match status" value="1"/>
</dbReference>
<evidence type="ECO:0000256" key="3">
    <source>
        <dbReference type="ARBA" id="ARBA00022884"/>
    </source>
</evidence>
<evidence type="ECO:0000256" key="5">
    <source>
        <dbReference type="ARBA" id="ARBA00023274"/>
    </source>
</evidence>
<feature type="region of interest" description="Disordered" evidence="9">
    <location>
        <begin position="1"/>
        <end position="78"/>
    </location>
</feature>
<evidence type="ECO:0000256" key="1">
    <source>
        <dbReference type="ARBA" id="ARBA00005589"/>
    </source>
</evidence>
<feature type="region of interest" description="Disordered" evidence="9">
    <location>
        <begin position="132"/>
        <end position="189"/>
    </location>
</feature>
<evidence type="ECO:0000256" key="4">
    <source>
        <dbReference type="ARBA" id="ARBA00022980"/>
    </source>
</evidence>
<dbReference type="GO" id="GO:0006412">
    <property type="term" value="P:translation"/>
    <property type="evidence" value="ECO:0007669"/>
    <property type="project" value="UniProtKB-UniRule"/>
</dbReference>
<name>A0A8K1U4P2_9MAGN</name>
<proteinExistence type="inferred from homology"/>
<evidence type="ECO:0000256" key="2">
    <source>
        <dbReference type="ARBA" id="ARBA00022730"/>
    </source>
</evidence>
<keyword evidence="2 7" id="KW-0699">rRNA-binding</keyword>
<feature type="compositionally biased region" description="Basic residues" evidence="9">
    <location>
        <begin position="132"/>
        <end position="141"/>
    </location>
</feature>
<organism evidence="10">
    <name type="scientific">Corydalis pauciovulata</name>
    <dbReference type="NCBI Taxonomy" id="2902610"/>
    <lineage>
        <taxon>Eukaryota</taxon>
        <taxon>Viridiplantae</taxon>
        <taxon>Streptophyta</taxon>
        <taxon>Embryophyta</taxon>
        <taxon>Tracheophyta</taxon>
        <taxon>Spermatophyta</taxon>
        <taxon>Magnoliopsida</taxon>
        <taxon>Ranunculales</taxon>
        <taxon>Papaveraceae</taxon>
        <taxon>Fumarioideae</taxon>
        <taxon>Corydalis</taxon>
    </lineage>
</organism>
<comment type="subcellular location">
    <subcellularLocation>
        <location evidence="7">Plastid</location>
        <location evidence="7">Chloroplast</location>
    </subcellularLocation>
</comment>
<sequence>MDKSEDQGVLDLHPKPVLPKSEKPVQKSKPPFLKKPKLKKPKGKNLKPKATKKKSVPKSKSKQSFRRRLPKIGPKDRMDYRNMSLISRFLSDEGKILPRRVSRLTLKQHRFITLAIKQARILSLLPFLRPKKKDPKKKKKEKAFERIRPKSTPRSKNQKDPKKKEKPFERIRPNSTPRAKNQKGPDSNL</sequence>
<keyword evidence="4 7" id="KW-0689">Ribosomal protein</keyword>
<dbReference type="InterPro" id="IPR001648">
    <property type="entry name" value="Ribosomal_bS18"/>
</dbReference>
<dbReference type="AlphaFoldDB" id="A0A8K1U4P2"/>
<dbReference type="GO" id="GO:0070181">
    <property type="term" value="F:small ribosomal subunit rRNA binding"/>
    <property type="evidence" value="ECO:0007669"/>
    <property type="project" value="TreeGrafter"/>
</dbReference>
<evidence type="ECO:0000256" key="6">
    <source>
        <dbReference type="ARBA" id="ARBA00035266"/>
    </source>
</evidence>
<evidence type="ECO:0000256" key="7">
    <source>
        <dbReference type="HAMAP-Rule" id="MF_00270"/>
    </source>
</evidence>
<accession>A0A8K1U4P2</accession>
<dbReference type="SUPFAM" id="SSF46911">
    <property type="entry name" value="Ribosomal protein S18"/>
    <property type="match status" value="1"/>
</dbReference>
<keyword evidence="10" id="KW-0934">Plastid</keyword>
<comment type="similarity">
    <text evidence="1 7 8">Belongs to the bacterial ribosomal protein bS18 family.</text>
</comment>
<feature type="compositionally biased region" description="Polar residues" evidence="9">
    <location>
        <begin position="173"/>
        <end position="189"/>
    </location>
</feature>
<geneLocation type="chloroplast" evidence="10"/>
<dbReference type="GO" id="GO:0003735">
    <property type="term" value="F:structural constituent of ribosome"/>
    <property type="evidence" value="ECO:0007669"/>
    <property type="project" value="InterPro"/>
</dbReference>
<dbReference type="PANTHER" id="PTHR13479:SF40">
    <property type="entry name" value="SMALL RIBOSOMAL SUBUNIT PROTEIN BS18M"/>
    <property type="match status" value="1"/>
</dbReference>
<dbReference type="GO" id="GO:0009507">
    <property type="term" value="C:chloroplast"/>
    <property type="evidence" value="ECO:0007669"/>
    <property type="project" value="UniProtKB-SubCell"/>
</dbReference>
<feature type="compositionally biased region" description="Basic residues" evidence="9">
    <location>
        <begin position="32"/>
        <end position="70"/>
    </location>
</feature>
<evidence type="ECO:0000313" key="10">
    <source>
        <dbReference type="EMBL" id="UGO88937.1"/>
    </source>
</evidence>
<comment type="subunit">
    <text evidence="7">Part of the 30S ribosomal subunit.</text>
</comment>
<dbReference type="PRINTS" id="PR00974">
    <property type="entry name" value="RIBOSOMALS18"/>
</dbReference>
<dbReference type="EMBL" id="MK264352">
    <property type="protein sequence ID" value="UGO88937.1"/>
    <property type="molecule type" value="Genomic_DNA"/>
</dbReference>
<dbReference type="GO" id="GO:0005763">
    <property type="term" value="C:mitochondrial small ribosomal subunit"/>
    <property type="evidence" value="ECO:0007669"/>
    <property type="project" value="TreeGrafter"/>
</dbReference>
<keyword evidence="5 7" id="KW-0687">Ribonucleoprotein</keyword>
<keyword evidence="10" id="KW-0150">Chloroplast</keyword>
<dbReference type="Pfam" id="PF01084">
    <property type="entry name" value="Ribosomal_S18"/>
    <property type="match status" value="1"/>
</dbReference>
<reference evidence="10" key="1">
    <citation type="submission" date="2018-12" db="EMBL/GenBank/DDBJ databases">
        <title>The Complete Chloroplast Genomes of six Corydalis species.</title>
        <authorList>
            <person name="Park I."/>
            <person name="Moon B.-C."/>
        </authorList>
    </citation>
    <scope>NUCLEOTIDE SEQUENCE</scope>
</reference>
<dbReference type="InterPro" id="IPR036870">
    <property type="entry name" value="Ribosomal_bS18_sf"/>
</dbReference>
<dbReference type="HAMAP" id="MF_00270">
    <property type="entry name" value="Ribosomal_bS18"/>
    <property type="match status" value="1"/>
</dbReference>
<gene>
    <name evidence="7 10" type="primary">rps18</name>
</gene>
<evidence type="ECO:0000256" key="8">
    <source>
        <dbReference type="RuleBase" id="RU003910"/>
    </source>
</evidence>
<evidence type="ECO:0000256" key="9">
    <source>
        <dbReference type="SAM" id="MobiDB-lite"/>
    </source>
</evidence>
<dbReference type="FunFam" id="4.10.640.10:FF:000002">
    <property type="entry name" value="30S ribosomal protein S18, chloroplastic"/>
    <property type="match status" value="1"/>
</dbReference>
<dbReference type="Gene3D" id="4.10.640.10">
    <property type="entry name" value="Ribosomal protein S18"/>
    <property type="match status" value="1"/>
</dbReference>
<dbReference type="PANTHER" id="PTHR13479">
    <property type="entry name" value="30S RIBOSOMAL PROTEIN S18"/>
    <property type="match status" value="1"/>
</dbReference>
<keyword evidence="3 7" id="KW-0694">RNA-binding</keyword>